<sequence>MPSILRYSTTARGSMVITGNTLGLLGKFNPPDATDTDVNANGIGAFISLNNGISAPGGYPLGTTFDWRENGSDAIIDIPVSAKILYAELSWSGSYLNADQDVSAFLDNAITFNTPLGSFQVNPDAATAGSVVFPTNGVGQYFRSANVTTLVNSGTGTYSVQSIPGVLGGTPSNPAVENNYLGWSLEIAYEDVTLPYRNMNVWTIFDPVDLAISPIVDIPVSGFSTPISGSIKARLLISAGEGDPQVTGDQVLFGPDIVGLVALQGEPPSPPNNPVDNFFVSRINDGNSESLTVGQVDTLGSFGTLNQPVPTTLAGRLAPGRYGYDITNVDASTTLVNSQTNALIRLTTSGDGYVPNLLGLQIDSNSPIISINKSAPATATRGSDITYTLTVTNTGVIQADTVTVLDPAPTGTTVNPGSVTVQNATGPVVNNSTAATLNVDIGPLLPNQVVTIQYTVSTTGTTPTPVLNSTTANYTFVPIPGGNVITDTSNSNETITAIANKFVCEPFGYRVAAESTGTNSTLLKLNLVTGEVDVLNPDIGMNINAIGYNVLDNLIYGIENTTTNLVILDSTGTTSVLGPVPNLPLLPSPFYNTGTIDNNGHLYIKSSTDPNYYVVDVNSSSPTFGQLVDPLNGFVLDTAPYGTPINPNMLVADWTVSSVDGNLYGVENTSGNVVSLNPLTGVVTVLTTSGIPIGAYGAVYSINDQYIYATNNTTGVIYRIEINGDNATGIVFSSDVPSNNNDGAACLNAELLIDFGDAPDPTPGNGPNDYSTLLANNGPRHQIINQLYLGTQVTAENDAYANITSDATGDDIIQGIQDDGLVVPLTPMLSTDTTYALNVSVTNNTGLPANLYGWIDFNEDGIFQGNEAAPVQIVPSALGLQQFILNFIVPVGVVLQPDHTFVRLRLTTDDLINQNSLPIDEDTRSIGPASDGEVEDYYLTITPVADISVVKTGAPNPVVVGNTLTYTMVVSNLGPSDAQSVSLTDAVPACILNPVYSVNGGTSNPWPVGGINLGTIASGATPITVTISGTVDPACTESSLVNTATVSSPTPDPDPSNNTSTVTTQVNQSADIKVVKTASPSPVVAGQTLTYTMVVSNLGPSDAQSVSLTDAVPACILNPVYSVNGGASNPWPVGGINLGTIAVGATPITVTISGTVDPACAESSLVNTAIVSSPTPDPDPSNNTSTVTTQVNQSADISVVKTGSSNPVVAGNILTYTMVVSNLGPSDAQSVSLTDAVPACILNPVYSVNGGTSNPWPVGGINLGTIASGATPITVTISGTVDPACTESSLVNTATVSSPTPDLDPNNNTSTVTTTVNTLADVSVVKTANPINVNRGDVVTYTIVVSNAGPSDAQSVSLADVVPSELLNPEFSINNGVSWNIWSNPYSIGTLTAGTSKTIFIRGTISNTAIGTVNNTATVSSSTPDPNPDNNTSSASIEVNYADLVAPGNFVKAVDKQYADIGDEITYTINVTNTGNTIANNVVITDPIPNGTSYVSGSLIASAPVTGTPAGGINVTNGIAPGATLTLSYKVKVIQMPVPNPIPNTASISYTYTVDPNNPNGASGSGDTNTVFTQVNHGEILPENAVKTVDTNPTTPGDIITYTVSIKNTGNVPVDALVTDVVPTGTQFVTGTVIINGVSKPAKNPNFGIKIIGIPAGEIANLSFKVKVLDNAPSTLINNAKINYSYVVDPALPPVNKDVTTNTVNVTVLKPELTLVKSADRTGAVVGDIIRYSITATNTGEIPLQNVIVKDVLAPELSYIGNLTINGVPSGQSILTGVNIEDLSIGEVKTISFDAKVNAIPADKTINNTSTATFNYIVSGKNFSGNATSNEETIRVYNPELTMTKMSNNPIVKVGDTFQYTITAENTGDIIINDVIVKDDLPPEFEVVQIIVNGDVVNGDIEAGINIGNLAIGESVDIVLTIQVLADLTDTFQNIATGTGTSITDPNKPPVIVEGEGEDPGVTVYNPKLELEKSVDKPYVIVGDTVTYTVVAKNTGDIVLGNVDLDPIVIYDLLGPSLEFVSGSVTIDGISDPLSGIVNGVILGVLNVGESKTVTFKAKVLSNDISPIENTAQATFGYQIPGDEPETGNATSNTVQVIPEIANLEILKEADTNFAVMNDVINYTVTVTNTGTLDANNVIFTDELPPEVELIDGSFKVDGIGINNVDLRQGVNIGTIKTGEEAIIEYSVKVIATNCELKIKNSAIAKFQYRLPNGTTGTVTTDPSETSTVIVNLGISNFKQLFIEENLIIPDEKPDIEEINEVNGDVEIIKHYVVETPILKSNEGQILTGCKLIIQGVLNEVVEYTALDSEQTIHSAHYSIPFSTFIILPENYCYGNEDITTEVEDIYFNSLNSRKLFTNATILIKATVSYCK</sequence>
<feature type="domain" description="DUF11" evidence="2">
    <location>
        <begin position="1451"/>
        <end position="1561"/>
    </location>
</feature>
<dbReference type="InterPro" id="IPR024300">
    <property type="entry name" value="SipL_SPOCS_dom"/>
</dbReference>
<dbReference type="Pfam" id="PF12673">
    <property type="entry name" value="SipL"/>
    <property type="match status" value="1"/>
</dbReference>
<feature type="domain" description="DUF11" evidence="2">
    <location>
        <begin position="1713"/>
        <end position="1813"/>
    </location>
</feature>
<dbReference type="InterPro" id="IPR051172">
    <property type="entry name" value="Chlamydia_OmcB"/>
</dbReference>
<dbReference type="Gene3D" id="2.60.40.10">
    <property type="entry name" value="Immunoglobulins"/>
    <property type="match status" value="1"/>
</dbReference>
<organism evidence="6 7">
    <name type="scientific">Clostridium taeniosporum</name>
    <dbReference type="NCBI Taxonomy" id="394958"/>
    <lineage>
        <taxon>Bacteria</taxon>
        <taxon>Bacillati</taxon>
        <taxon>Bacillota</taxon>
        <taxon>Clostridia</taxon>
        <taxon>Eubacteriales</taxon>
        <taxon>Clostridiaceae</taxon>
        <taxon>Clostridium</taxon>
    </lineage>
</organism>
<dbReference type="Pfam" id="PF21959">
    <property type="entry name" value="DUF6923"/>
    <property type="match status" value="1"/>
</dbReference>
<gene>
    <name evidence="6" type="ORF">BGI42_06155</name>
</gene>
<evidence type="ECO:0000259" key="5">
    <source>
        <dbReference type="Pfam" id="PF21959"/>
    </source>
</evidence>
<name>A0A1D7XJ29_9CLOT</name>
<evidence type="ECO:0000256" key="1">
    <source>
        <dbReference type="SAM" id="MobiDB-lite"/>
    </source>
</evidence>
<feature type="region of interest" description="Disordered" evidence="1">
    <location>
        <begin position="1170"/>
        <end position="1190"/>
    </location>
</feature>
<feature type="domain" description="DUF11" evidence="2">
    <location>
        <begin position="1586"/>
        <end position="1691"/>
    </location>
</feature>
<proteinExistence type="predicted"/>
<dbReference type="InterPro" id="IPR047589">
    <property type="entry name" value="DUF11_rpt"/>
</dbReference>
<evidence type="ECO:0000313" key="7">
    <source>
        <dbReference type="Proteomes" id="UP000094652"/>
    </source>
</evidence>
<evidence type="ECO:0000259" key="4">
    <source>
        <dbReference type="Pfam" id="PF20009"/>
    </source>
</evidence>
<dbReference type="SUPFAM" id="SSF69304">
    <property type="entry name" value="Tricorn protease N-terminal domain"/>
    <property type="match status" value="1"/>
</dbReference>
<dbReference type="Proteomes" id="UP000094652">
    <property type="component" value="Chromosome"/>
</dbReference>
<dbReference type="Gene3D" id="2.60.40.740">
    <property type="match status" value="4"/>
</dbReference>
<dbReference type="Pfam" id="PF01345">
    <property type="entry name" value="DUF11"/>
    <property type="match status" value="10"/>
</dbReference>
<evidence type="ECO:0008006" key="8">
    <source>
        <dbReference type="Google" id="ProtNLM"/>
    </source>
</evidence>
<feature type="domain" description="DUF6923" evidence="5">
    <location>
        <begin position="514"/>
        <end position="747"/>
    </location>
</feature>
<dbReference type="InterPro" id="IPR008966">
    <property type="entry name" value="Adhesion_dom_sf"/>
</dbReference>
<dbReference type="InterPro" id="IPR001434">
    <property type="entry name" value="OmcB-like_DUF11"/>
</dbReference>
<dbReference type="STRING" id="394958.BGI42_06155"/>
<dbReference type="PANTHER" id="PTHR34819:SF3">
    <property type="entry name" value="CELL SURFACE PROTEIN"/>
    <property type="match status" value="1"/>
</dbReference>
<dbReference type="OrthoDB" id="1758300at2"/>
<dbReference type="PANTHER" id="PTHR34819">
    <property type="entry name" value="LARGE CYSTEINE-RICH PERIPLASMIC PROTEIN OMCB"/>
    <property type="match status" value="1"/>
</dbReference>
<feature type="domain" description="DUF11" evidence="2">
    <location>
        <begin position="1071"/>
        <end position="1188"/>
    </location>
</feature>
<accession>A0A1D7XJ29</accession>
<feature type="compositionally biased region" description="Low complexity" evidence="1">
    <location>
        <begin position="1045"/>
        <end position="1067"/>
    </location>
</feature>
<protein>
    <recommendedName>
        <fullName evidence="8">DUF11 domain-containing protein</fullName>
    </recommendedName>
</protein>
<feature type="domain" description="DUF11" evidence="2">
    <location>
        <begin position="1196"/>
        <end position="1313"/>
    </location>
</feature>
<evidence type="ECO:0000259" key="3">
    <source>
        <dbReference type="Pfam" id="PF12673"/>
    </source>
</evidence>
<reference evidence="7" key="1">
    <citation type="submission" date="2016-09" db="EMBL/GenBank/DDBJ databases">
        <title>Genomics of Clostridium taeniosporum, an organism which forms endospores with ribbon-like appendages.</title>
        <authorList>
            <person name="Walker J.R."/>
        </authorList>
    </citation>
    <scope>NUCLEOTIDE SEQUENCE [LARGE SCALE GENOMIC DNA]</scope>
    <source>
        <strain evidence="7">1/k</strain>
    </source>
</reference>
<dbReference type="InterPro" id="IPR045474">
    <property type="entry name" value="GEVED"/>
</dbReference>
<feature type="domain" description="SipL SPOCS" evidence="3">
    <location>
        <begin position="2255"/>
        <end position="2349"/>
    </location>
</feature>
<dbReference type="SUPFAM" id="SSF49401">
    <property type="entry name" value="Bacterial adhesins"/>
    <property type="match status" value="2"/>
</dbReference>
<feature type="domain" description="DUF11" evidence="2">
    <location>
        <begin position="1841"/>
        <end position="1948"/>
    </location>
</feature>
<dbReference type="Pfam" id="PF20009">
    <property type="entry name" value="GEVED"/>
    <property type="match status" value="1"/>
</dbReference>
<dbReference type="NCBIfam" id="TIGR01451">
    <property type="entry name" value="B_ant_repeat"/>
    <property type="match status" value="11"/>
</dbReference>
<dbReference type="InterPro" id="IPR054215">
    <property type="entry name" value="DUF6923"/>
</dbReference>
<evidence type="ECO:0000313" key="6">
    <source>
        <dbReference type="EMBL" id="AOR23341.1"/>
    </source>
</evidence>
<evidence type="ECO:0000259" key="2">
    <source>
        <dbReference type="Pfam" id="PF01345"/>
    </source>
</evidence>
<dbReference type="EMBL" id="CP017253">
    <property type="protein sequence ID" value="AOR23341.1"/>
    <property type="molecule type" value="Genomic_DNA"/>
</dbReference>
<dbReference type="KEGG" id="ctae:BGI42_06155"/>
<feature type="domain" description="GEVED" evidence="4">
    <location>
        <begin position="850"/>
        <end position="939"/>
    </location>
</feature>
<keyword evidence="7" id="KW-1185">Reference proteome</keyword>
<feature type="domain" description="DUF11" evidence="2">
    <location>
        <begin position="946"/>
        <end position="1063"/>
    </location>
</feature>
<dbReference type="RefSeq" id="WP_069679492.1">
    <property type="nucleotide sequence ID" value="NZ_CP017253.2"/>
</dbReference>
<feature type="region of interest" description="Disordered" evidence="1">
    <location>
        <begin position="1042"/>
        <end position="1067"/>
    </location>
</feature>
<feature type="domain" description="DUF11" evidence="2">
    <location>
        <begin position="1969"/>
        <end position="2092"/>
    </location>
</feature>
<dbReference type="InterPro" id="IPR013783">
    <property type="entry name" value="Ig-like_fold"/>
</dbReference>
<feature type="compositionally biased region" description="Low complexity" evidence="1">
    <location>
        <begin position="1180"/>
        <end position="1190"/>
    </location>
</feature>
<feature type="domain" description="DUF11" evidence="2">
    <location>
        <begin position="1321"/>
        <end position="1437"/>
    </location>
</feature>
<feature type="domain" description="DUF11" evidence="2">
    <location>
        <begin position="2104"/>
        <end position="2203"/>
    </location>
</feature>